<keyword evidence="5" id="KW-0812">Transmembrane</keyword>
<organism evidence="7 8">
    <name type="scientific">Plutella xylostella</name>
    <name type="common">Diamondback moth</name>
    <name type="synonym">Plutella maculipennis</name>
    <dbReference type="NCBI Taxonomy" id="51655"/>
    <lineage>
        <taxon>Eukaryota</taxon>
        <taxon>Metazoa</taxon>
        <taxon>Ecdysozoa</taxon>
        <taxon>Arthropoda</taxon>
        <taxon>Hexapoda</taxon>
        <taxon>Insecta</taxon>
        <taxon>Pterygota</taxon>
        <taxon>Neoptera</taxon>
        <taxon>Endopterygota</taxon>
        <taxon>Lepidoptera</taxon>
        <taxon>Glossata</taxon>
        <taxon>Ditrysia</taxon>
        <taxon>Yponomeutoidea</taxon>
        <taxon>Plutellidae</taxon>
        <taxon>Plutella</taxon>
    </lineage>
</organism>
<proteinExistence type="inferred from homology"/>
<evidence type="ECO:0000259" key="6">
    <source>
        <dbReference type="Pfam" id="PF12260"/>
    </source>
</evidence>
<comment type="similarity">
    <text evidence="2">Belongs to the DIPK family.</text>
</comment>
<protein>
    <submittedName>
        <fullName evidence="7">(diamondback moth) hypothetical protein</fullName>
    </submittedName>
</protein>
<dbReference type="GO" id="GO:0005576">
    <property type="term" value="C:extracellular region"/>
    <property type="evidence" value="ECO:0007669"/>
    <property type="project" value="UniProtKB-SubCell"/>
</dbReference>
<feature type="transmembrane region" description="Helical" evidence="5">
    <location>
        <begin position="21"/>
        <end position="41"/>
    </location>
</feature>
<evidence type="ECO:0000313" key="8">
    <source>
        <dbReference type="Proteomes" id="UP000653454"/>
    </source>
</evidence>
<dbReference type="InterPro" id="IPR022049">
    <property type="entry name" value="FAM69_kinase_dom"/>
</dbReference>
<evidence type="ECO:0000256" key="3">
    <source>
        <dbReference type="ARBA" id="ARBA00022525"/>
    </source>
</evidence>
<gene>
    <name evidence="7" type="ORF">PLXY2_LOCUS8140</name>
</gene>
<evidence type="ECO:0000256" key="4">
    <source>
        <dbReference type="ARBA" id="ARBA00022729"/>
    </source>
</evidence>
<keyword evidence="3" id="KW-0964">Secreted</keyword>
<name>A0A8S4FAV5_PLUXY</name>
<evidence type="ECO:0000256" key="2">
    <source>
        <dbReference type="ARBA" id="ARBA00006338"/>
    </source>
</evidence>
<reference evidence="7" key="1">
    <citation type="submission" date="2020-11" db="EMBL/GenBank/DDBJ databases">
        <authorList>
            <person name="Whiteford S."/>
        </authorList>
    </citation>
    <scope>NUCLEOTIDE SEQUENCE</scope>
</reference>
<comment type="caution">
    <text evidence="7">The sequence shown here is derived from an EMBL/GenBank/DDBJ whole genome shotgun (WGS) entry which is preliminary data.</text>
</comment>
<evidence type="ECO:0000256" key="1">
    <source>
        <dbReference type="ARBA" id="ARBA00004613"/>
    </source>
</evidence>
<evidence type="ECO:0000313" key="7">
    <source>
        <dbReference type="EMBL" id="CAG9124686.1"/>
    </source>
</evidence>
<keyword evidence="8" id="KW-1185">Reference proteome</keyword>
<feature type="domain" description="FAM69 protein-kinase" evidence="6">
    <location>
        <begin position="192"/>
        <end position="377"/>
    </location>
</feature>
<comment type="subcellular location">
    <subcellularLocation>
        <location evidence="1">Secreted</location>
    </subcellularLocation>
</comment>
<keyword evidence="5" id="KW-0472">Membrane</keyword>
<dbReference type="Proteomes" id="UP000653454">
    <property type="component" value="Unassembled WGS sequence"/>
</dbReference>
<dbReference type="AlphaFoldDB" id="A0A8S4FAV5"/>
<evidence type="ECO:0000256" key="5">
    <source>
        <dbReference type="SAM" id="Phobius"/>
    </source>
</evidence>
<keyword evidence="5" id="KW-1133">Transmembrane helix</keyword>
<sequence length="415" mass="47931">MSQSPFRRFLVRLRRRYSRPTLFIAAMVILAMYICFLLFFGDGDAVSLWRLAELNTCPACYGTSVCPELYSNLIQLDPKNRKWFNAKNVFYGSTRFNSSFVLKKLAHHSEFKEFDRALCGQFNLQSPCTSKLLNVGVEEKILKSVEYNVESPPSEPRKGLIMCPNADSIFNFIAPVFSMNGNHQAELMNIYTMLSLNPEPIILKVLRKSKGWLVPGYAGVCGRLEVVTYEGKPLSDMIHVQWYRKLYYSLQILQAGIDFTLKHKRYRFYLMDWSLDNIVVDHRDIITFVDLEDVIVLDKNVSPKVGKLDWTKRHSHEDTPGFSFSIQNICKYHFSDHNLWAACYIIAGDDNPLLTPIPKRVMQSTPKLQKLLNNCLHQNDRLHSAISLTRLMYDLLKTEKVGGYGVNRTTTLRNW</sequence>
<dbReference type="PANTHER" id="PTHR32073:SF7">
    <property type="entry name" value="GH11358P"/>
    <property type="match status" value="1"/>
</dbReference>
<dbReference type="PANTHER" id="PTHR32073">
    <property type="entry name" value="GH11358P"/>
    <property type="match status" value="1"/>
</dbReference>
<dbReference type="EMBL" id="CAJHNJ030000030">
    <property type="protein sequence ID" value="CAG9124686.1"/>
    <property type="molecule type" value="Genomic_DNA"/>
</dbReference>
<keyword evidence="4" id="KW-0732">Signal</keyword>
<dbReference type="Pfam" id="PF12260">
    <property type="entry name" value="PIP49_C"/>
    <property type="match status" value="1"/>
</dbReference>
<dbReference type="InterPro" id="IPR020519">
    <property type="entry name" value="DIPK2A/B"/>
</dbReference>
<accession>A0A8S4FAV5</accession>